<name>A0ABT1AZC4_9FLAO</name>
<feature type="domain" description="Co-chaperone DjlA N-terminal" evidence="1">
    <location>
        <begin position="11"/>
        <end position="106"/>
    </location>
</feature>
<keyword evidence="3" id="KW-1185">Reference proteome</keyword>
<comment type="caution">
    <text evidence="2">The sequence shown here is derived from an EMBL/GenBank/DDBJ whole genome shotgun (WGS) entry which is preliminary data.</text>
</comment>
<evidence type="ECO:0000313" key="3">
    <source>
        <dbReference type="Proteomes" id="UP001206312"/>
    </source>
</evidence>
<evidence type="ECO:0000259" key="1">
    <source>
        <dbReference type="Pfam" id="PF05099"/>
    </source>
</evidence>
<dbReference type="Pfam" id="PF05099">
    <property type="entry name" value="TerB"/>
    <property type="match status" value="1"/>
</dbReference>
<accession>A0ABT1AZC4</accession>
<dbReference type="InterPro" id="IPR007791">
    <property type="entry name" value="DjlA_N"/>
</dbReference>
<organism evidence="2 3">
    <name type="scientific">Robiginitalea marina</name>
    <dbReference type="NCBI Taxonomy" id="2954105"/>
    <lineage>
        <taxon>Bacteria</taxon>
        <taxon>Pseudomonadati</taxon>
        <taxon>Bacteroidota</taxon>
        <taxon>Flavobacteriia</taxon>
        <taxon>Flavobacteriales</taxon>
        <taxon>Flavobacteriaceae</taxon>
        <taxon>Robiginitalea</taxon>
    </lineage>
</organism>
<dbReference type="EMBL" id="JAMXIB010000006">
    <property type="protein sequence ID" value="MCO5725054.1"/>
    <property type="molecule type" value="Genomic_DNA"/>
</dbReference>
<gene>
    <name evidence="2" type="ORF">NG653_09325</name>
</gene>
<evidence type="ECO:0000313" key="2">
    <source>
        <dbReference type="EMBL" id="MCO5725054.1"/>
    </source>
</evidence>
<reference evidence="2 3" key="1">
    <citation type="submission" date="2022-06" db="EMBL/GenBank/DDBJ databases">
        <authorList>
            <person name="Xuan X."/>
        </authorList>
    </citation>
    <scope>NUCLEOTIDE SEQUENCE [LARGE SCALE GENOMIC DNA]</scope>
    <source>
        <strain evidence="2 3">2V75</strain>
    </source>
</reference>
<sequence length="108" mass="12239">MKFNLIEKLAVIKAIDEVIQLDEELRPGELSYMEQLAQSLDFDLELVYEARDTEAPEALAVLRAMPPDKQQALVRLMTEAANADGQVDEKEIRFIYRVFSAAGIEPEI</sequence>
<proteinExistence type="predicted"/>
<dbReference type="Gene3D" id="1.10.3680.10">
    <property type="entry name" value="TerB-like"/>
    <property type="match status" value="1"/>
</dbReference>
<dbReference type="InterPro" id="IPR029024">
    <property type="entry name" value="TerB-like"/>
</dbReference>
<protein>
    <submittedName>
        <fullName evidence="2">DUF533 domain-containing protein</fullName>
    </submittedName>
</protein>
<dbReference type="SUPFAM" id="SSF158682">
    <property type="entry name" value="TerB-like"/>
    <property type="match status" value="1"/>
</dbReference>
<dbReference type="Proteomes" id="UP001206312">
    <property type="component" value="Unassembled WGS sequence"/>
</dbReference>
<dbReference type="RefSeq" id="WP_252741429.1">
    <property type="nucleotide sequence ID" value="NZ_JAMXIB010000006.1"/>
</dbReference>